<dbReference type="InterPro" id="IPR001611">
    <property type="entry name" value="Leu-rich_rpt"/>
</dbReference>
<dbReference type="PROSITE" id="PS50011">
    <property type="entry name" value="PROTEIN_KINASE_DOM"/>
    <property type="match status" value="1"/>
</dbReference>
<evidence type="ECO:0000256" key="1">
    <source>
        <dbReference type="ARBA" id="ARBA00004370"/>
    </source>
</evidence>
<dbReference type="EMBL" id="CP093349">
    <property type="protein sequence ID" value="WOH08511.1"/>
    <property type="molecule type" value="Genomic_DNA"/>
</dbReference>
<dbReference type="Gene3D" id="3.80.10.10">
    <property type="entry name" value="Ribonuclease Inhibitor"/>
    <property type="match status" value="1"/>
</dbReference>
<dbReference type="GO" id="GO:0005524">
    <property type="term" value="F:ATP binding"/>
    <property type="evidence" value="ECO:0007669"/>
    <property type="project" value="InterPro"/>
</dbReference>
<feature type="domain" description="Protein kinase" evidence="8">
    <location>
        <begin position="794"/>
        <end position="1121"/>
    </location>
</feature>
<dbReference type="InterPro" id="IPR011009">
    <property type="entry name" value="Kinase-like_dom_sf"/>
</dbReference>
<feature type="compositionally biased region" description="Basic and acidic residues" evidence="7">
    <location>
        <begin position="490"/>
        <end position="504"/>
    </location>
</feature>
<gene>
    <name evidence="9" type="ORF">DCAR_0727952</name>
</gene>
<dbReference type="PANTHER" id="PTHR24359">
    <property type="entry name" value="SERINE/THREONINE-PROTEIN KINASE SBK1"/>
    <property type="match status" value="1"/>
</dbReference>
<feature type="compositionally biased region" description="Acidic residues" evidence="7">
    <location>
        <begin position="21"/>
        <end position="30"/>
    </location>
</feature>
<dbReference type="GO" id="GO:0004674">
    <property type="term" value="F:protein serine/threonine kinase activity"/>
    <property type="evidence" value="ECO:0007669"/>
    <property type="project" value="TreeGrafter"/>
</dbReference>
<keyword evidence="10" id="KW-1185">Reference proteome</keyword>
<feature type="region of interest" description="Disordered" evidence="7">
    <location>
        <begin position="308"/>
        <end position="343"/>
    </location>
</feature>
<sequence>MQVTNSDQLAVETSNNSEKSDENEVLDGQDTDSSPNCDSNCDSVLDVSGKTLDLEYPEIRNGGGDAIESYYVYKNVFNLIPKTVGSLGKLKTLKFFANEINLFPPEFSYLAQLESVQVKISSPGLNGLPLQKLKALKELELSKVPPRSNAFLILREIAGLNLLTRLSVCHYSIRYLPPEIGCLNKLEYLDLSFNKMRTLPIEITYLNNLISLKITNNKLVELPSELCSLNRLNDLDLSNNRLTSLHCLDLGLMHNLQSLNLQYNKIRDPCQIPSWICCNMEGNDRDMIADEPVSSSVEMDVLESTVPEIYGSPRKGSSTALASHFSGSSSSNRNSAARKSGKGWKRRYYLQQRARQERLNSSRKCKVEDSAEYLTLKATDNHKLTDLASDSLEDAPSDIVYPEISEKELNSGEAETEKTVIRLEDDVISSHNDCFEESCSFDMSSAEKRKGKDEFVKNSSSLNPLLDTVVQDEETVLEISSSNLKSKRHPEKDLDSPKPRKSRRPFDRHLNLCLKYSTESFCSTEDHLPDGFYDAGRDRPFMPLRSYEENLHIGAREVILLDRETDEELDAITLCAQALVCQFKEMNGSAEEGQQVAIENLQIASLLALFVSDHFGGSDKSSIIERTRKAVSGSNYVKPFVCTCPTGNGESIRKSMKQGLDYPEDIVMQDLCERSLQSVKTKQNSIIVPIGRLRFGVCRHRSLLLKYLCDRVEPRVPCELVRGYLDFSPHAWNVIITKRGDSYTRMIVDACRPHDIRAETDPEYFYRYIPLSRVDGSLMEGNSLGHRISFPSLSSSEEVVKVGSTEIVRSKLGSVEAAAKVRTLETRGASADEIKNFELTCLGEVRILSALESSCIVKLYGHQISSKWIQSSDKSSEHRILQSNILLEYMEGGSLNDYLLKLCRDGKTNVQVELALHIARDVAQALLELHSKDIIHRDIKSENILMDFNRRKSDGSPIVKLCDFDRAIPLRSFLHSCCISHNGIPPADICVGTPRWMAPEVFRTMHECRLYGLEVDIWSFGCVLLELLTLQVPYSGLPESDIHEFLKMGKRPPLTDELEALCSQEDPTMAHSGTELDSSDPDFESLKFLVGLYRQCTEEDPTDRPTAENLYNMICARTSSLTSSRSSQE</sequence>
<evidence type="ECO:0000256" key="3">
    <source>
        <dbReference type="ARBA" id="ARBA00022692"/>
    </source>
</evidence>
<dbReference type="AlphaFoldDB" id="A0AAF1B9R9"/>
<dbReference type="PROSITE" id="PS51450">
    <property type="entry name" value="LRR"/>
    <property type="match status" value="3"/>
</dbReference>
<dbReference type="InterPro" id="IPR008271">
    <property type="entry name" value="Ser/Thr_kinase_AS"/>
</dbReference>
<evidence type="ECO:0000256" key="4">
    <source>
        <dbReference type="ARBA" id="ARBA00022737"/>
    </source>
</evidence>
<dbReference type="Proteomes" id="UP000077755">
    <property type="component" value="Chromosome 7"/>
</dbReference>
<dbReference type="SMART" id="SM00220">
    <property type="entry name" value="S_TKc"/>
    <property type="match status" value="1"/>
</dbReference>
<dbReference type="GO" id="GO:0006952">
    <property type="term" value="P:defense response"/>
    <property type="evidence" value="ECO:0007669"/>
    <property type="project" value="UniProtKB-ARBA"/>
</dbReference>
<keyword evidence="2" id="KW-0433">Leucine-rich repeat</keyword>
<evidence type="ECO:0000256" key="6">
    <source>
        <dbReference type="ARBA" id="ARBA00023136"/>
    </source>
</evidence>
<reference evidence="9" key="1">
    <citation type="journal article" date="2016" name="Nat. Genet.">
        <title>A high-quality carrot genome assembly provides new insights into carotenoid accumulation and asterid genome evolution.</title>
        <authorList>
            <person name="Iorizzo M."/>
            <person name="Ellison S."/>
            <person name="Senalik D."/>
            <person name="Zeng P."/>
            <person name="Satapoomin P."/>
            <person name="Huang J."/>
            <person name="Bowman M."/>
            <person name="Iovene M."/>
            <person name="Sanseverino W."/>
            <person name="Cavagnaro P."/>
            <person name="Yildiz M."/>
            <person name="Macko-Podgorni A."/>
            <person name="Moranska E."/>
            <person name="Grzebelus E."/>
            <person name="Grzebelus D."/>
            <person name="Ashrafi H."/>
            <person name="Zheng Z."/>
            <person name="Cheng S."/>
            <person name="Spooner D."/>
            <person name="Van Deynze A."/>
            <person name="Simon P."/>
        </authorList>
    </citation>
    <scope>NUCLEOTIDE SEQUENCE</scope>
    <source>
        <tissue evidence="9">Leaf</tissue>
    </source>
</reference>
<dbReference type="InterPro" id="IPR000719">
    <property type="entry name" value="Prot_kinase_dom"/>
</dbReference>
<evidence type="ECO:0000313" key="9">
    <source>
        <dbReference type="EMBL" id="WOH08511.1"/>
    </source>
</evidence>
<dbReference type="SMART" id="SM00369">
    <property type="entry name" value="LRR_TYP"/>
    <property type="match status" value="4"/>
</dbReference>
<dbReference type="Pfam" id="PF00069">
    <property type="entry name" value="Pkinase"/>
    <property type="match status" value="1"/>
</dbReference>
<dbReference type="PROSITE" id="PS00108">
    <property type="entry name" value="PROTEIN_KINASE_ST"/>
    <property type="match status" value="1"/>
</dbReference>
<dbReference type="SUPFAM" id="SSF52058">
    <property type="entry name" value="L domain-like"/>
    <property type="match status" value="1"/>
</dbReference>
<evidence type="ECO:0000256" key="7">
    <source>
        <dbReference type="SAM" id="MobiDB-lite"/>
    </source>
</evidence>
<feature type="compositionally biased region" description="Polar residues" evidence="7">
    <location>
        <begin position="1"/>
        <end position="17"/>
    </location>
</feature>
<feature type="region of interest" description="Disordered" evidence="7">
    <location>
        <begin position="1"/>
        <end position="40"/>
    </location>
</feature>
<protein>
    <recommendedName>
        <fullName evidence="8">Protein kinase domain-containing protein</fullName>
    </recommendedName>
</protein>
<keyword evidence="6" id="KW-0472">Membrane</keyword>
<reference evidence="9" key="2">
    <citation type="submission" date="2022-03" db="EMBL/GenBank/DDBJ databases">
        <title>Draft title - Genomic analysis of global carrot germplasm unveils the trajectory of domestication and the origin of high carotenoid orange carrot.</title>
        <authorList>
            <person name="Iorizzo M."/>
            <person name="Ellison S."/>
            <person name="Senalik D."/>
            <person name="Macko-Podgorni A."/>
            <person name="Grzebelus D."/>
            <person name="Bostan H."/>
            <person name="Rolling W."/>
            <person name="Curaba J."/>
            <person name="Simon P."/>
        </authorList>
    </citation>
    <scope>NUCLEOTIDE SEQUENCE</scope>
    <source>
        <tissue evidence="9">Leaf</tissue>
    </source>
</reference>
<keyword evidence="5" id="KW-1133">Transmembrane helix</keyword>
<dbReference type="Gene3D" id="1.10.510.10">
    <property type="entry name" value="Transferase(Phosphotransferase) domain 1"/>
    <property type="match status" value="1"/>
</dbReference>
<evidence type="ECO:0000256" key="5">
    <source>
        <dbReference type="ARBA" id="ARBA00022989"/>
    </source>
</evidence>
<keyword evidence="3" id="KW-0812">Transmembrane</keyword>
<organism evidence="9 10">
    <name type="scientific">Daucus carota subsp. sativus</name>
    <name type="common">Carrot</name>
    <dbReference type="NCBI Taxonomy" id="79200"/>
    <lineage>
        <taxon>Eukaryota</taxon>
        <taxon>Viridiplantae</taxon>
        <taxon>Streptophyta</taxon>
        <taxon>Embryophyta</taxon>
        <taxon>Tracheophyta</taxon>
        <taxon>Spermatophyta</taxon>
        <taxon>Magnoliopsida</taxon>
        <taxon>eudicotyledons</taxon>
        <taxon>Gunneridae</taxon>
        <taxon>Pentapetalae</taxon>
        <taxon>asterids</taxon>
        <taxon>campanulids</taxon>
        <taxon>Apiales</taxon>
        <taxon>Apiaceae</taxon>
        <taxon>Apioideae</taxon>
        <taxon>Scandiceae</taxon>
        <taxon>Daucinae</taxon>
        <taxon>Daucus</taxon>
        <taxon>Daucus sect. Daucus</taxon>
    </lineage>
</organism>
<proteinExistence type="predicted"/>
<dbReference type="InterPro" id="IPR055164">
    <property type="entry name" value="EDR1/CTR1/ARMC3-like_pept-like"/>
</dbReference>
<dbReference type="InterPro" id="IPR032675">
    <property type="entry name" value="LRR_dom_sf"/>
</dbReference>
<name>A0AAF1B9R9_DAUCS</name>
<dbReference type="InterPro" id="IPR003591">
    <property type="entry name" value="Leu-rich_rpt_typical-subtyp"/>
</dbReference>
<evidence type="ECO:0000313" key="10">
    <source>
        <dbReference type="Proteomes" id="UP000077755"/>
    </source>
</evidence>
<dbReference type="PANTHER" id="PTHR24359:SF1">
    <property type="entry name" value="INHIBITOR OF NUCLEAR FACTOR KAPPA-B KINASE EPSILON SUBUNIT HOMOLOG 1-RELATED"/>
    <property type="match status" value="1"/>
</dbReference>
<dbReference type="Pfam" id="PF14381">
    <property type="entry name" value="EDR1_CTR1_ARMC3_pept"/>
    <property type="match status" value="1"/>
</dbReference>
<dbReference type="GO" id="GO:0051707">
    <property type="term" value="P:response to other organism"/>
    <property type="evidence" value="ECO:0007669"/>
    <property type="project" value="UniProtKB-ARBA"/>
</dbReference>
<evidence type="ECO:0000259" key="8">
    <source>
        <dbReference type="PROSITE" id="PS50011"/>
    </source>
</evidence>
<dbReference type="SUPFAM" id="SSF56112">
    <property type="entry name" value="Protein kinase-like (PK-like)"/>
    <property type="match status" value="1"/>
</dbReference>
<dbReference type="FunFam" id="1.10.510.10:FF:000988">
    <property type="entry name" value="Leucine-rich repeat protein kinase family protein"/>
    <property type="match status" value="1"/>
</dbReference>
<accession>A0AAF1B9R9</accession>
<keyword evidence="4" id="KW-0677">Repeat</keyword>
<feature type="region of interest" description="Disordered" evidence="7">
    <location>
        <begin position="480"/>
        <end position="504"/>
    </location>
</feature>
<evidence type="ECO:0000256" key="2">
    <source>
        <dbReference type="ARBA" id="ARBA00022614"/>
    </source>
</evidence>
<feature type="compositionally biased region" description="Low complexity" evidence="7">
    <location>
        <begin position="31"/>
        <end position="40"/>
    </location>
</feature>
<comment type="subcellular location">
    <subcellularLocation>
        <location evidence="1">Membrane</location>
    </subcellularLocation>
</comment>
<dbReference type="GO" id="GO:0016020">
    <property type="term" value="C:membrane"/>
    <property type="evidence" value="ECO:0007669"/>
    <property type="project" value="UniProtKB-SubCell"/>
</dbReference>
<feature type="compositionally biased region" description="Low complexity" evidence="7">
    <location>
        <begin position="317"/>
        <end position="338"/>
    </location>
</feature>
<dbReference type="KEGG" id="dcr:108196133"/>